<comment type="caution">
    <text evidence="1">The sequence shown here is derived from an EMBL/GenBank/DDBJ whole genome shotgun (WGS) entry which is preliminary data.</text>
</comment>
<dbReference type="EMBL" id="FXUG01000001">
    <property type="protein sequence ID" value="SMP38365.1"/>
    <property type="molecule type" value="Genomic_DNA"/>
</dbReference>
<accession>A0ABY1PNB5</accession>
<evidence type="ECO:0000313" key="2">
    <source>
        <dbReference type="Proteomes" id="UP001158067"/>
    </source>
</evidence>
<proteinExistence type="predicted"/>
<reference evidence="1 2" key="1">
    <citation type="submission" date="2017-05" db="EMBL/GenBank/DDBJ databases">
        <authorList>
            <person name="Varghese N."/>
            <person name="Submissions S."/>
        </authorList>
    </citation>
    <scope>NUCLEOTIDE SEQUENCE [LARGE SCALE GENOMIC DNA]</scope>
    <source>
        <strain evidence="1 2">DSM 25457</strain>
    </source>
</reference>
<gene>
    <name evidence="1" type="ORF">SAMN06265222_101121</name>
</gene>
<evidence type="ECO:0000313" key="1">
    <source>
        <dbReference type="EMBL" id="SMP38365.1"/>
    </source>
</evidence>
<keyword evidence="2" id="KW-1185">Reference proteome</keyword>
<sequence>MGLSVEWHPSASMARMHMSRATLGLVSGGTAQGVFSPAVSWQDLLASNNAGAQSLFRGSVSISGPSDYSGAQ</sequence>
<name>A0ABY1PNB5_9BACT</name>
<organism evidence="1 2">
    <name type="scientific">Neorhodopirellula lusitana</name>
    <dbReference type="NCBI Taxonomy" id="445327"/>
    <lineage>
        <taxon>Bacteria</taxon>
        <taxon>Pseudomonadati</taxon>
        <taxon>Planctomycetota</taxon>
        <taxon>Planctomycetia</taxon>
        <taxon>Pirellulales</taxon>
        <taxon>Pirellulaceae</taxon>
        <taxon>Neorhodopirellula</taxon>
    </lineage>
</organism>
<protein>
    <submittedName>
        <fullName evidence="1">Uncharacterized protein</fullName>
    </submittedName>
</protein>
<dbReference type="Proteomes" id="UP001158067">
    <property type="component" value="Unassembled WGS sequence"/>
</dbReference>